<dbReference type="EMBL" id="JACQPB010000040">
    <property type="protein sequence ID" value="MBI4210700.1"/>
    <property type="molecule type" value="Genomic_DNA"/>
</dbReference>
<accession>A0A8T3YLX2</accession>
<reference evidence="2" key="1">
    <citation type="submission" date="2020-07" db="EMBL/GenBank/DDBJ databases">
        <title>Huge and variable diversity of episymbiotic CPR bacteria and DPANN archaea in groundwater ecosystems.</title>
        <authorList>
            <person name="He C.Y."/>
            <person name="Keren R."/>
            <person name="Whittaker M."/>
            <person name="Farag I.F."/>
            <person name="Doudna J."/>
            <person name="Cate J.H.D."/>
            <person name="Banfield J.F."/>
        </authorList>
    </citation>
    <scope>NUCLEOTIDE SEQUENCE</scope>
    <source>
        <strain evidence="2">NC_groundwater_1296_Ag_S-0.2um_52_80</strain>
    </source>
</reference>
<organism evidence="2 3">
    <name type="scientific">Candidatus Iainarchaeum sp</name>
    <dbReference type="NCBI Taxonomy" id="3101447"/>
    <lineage>
        <taxon>Archaea</taxon>
        <taxon>Candidatus Iainarchaeota</taxon>
        <taxon>Candidatus Iainarchaeia</taxon>
        <taxon>Candidatus Iainarchaeales</taxon>
        <taxon>Candidatus Iainarchaeaceae</taxon>
        <taxon>Candidatus Iainarchaeum</taxon>
    </lineage>
</organism>
<dbReference type="InterPro" id="IPR027434">
    <property type="entry name" value="Homing_endonucl"/>
</dbReference>
<dbReference type="SUPFAM" id="SSF55608">
    <property type="entry name" value="Homing endonucleases"/>
    <property type="match status" value="1"/>
</dbReference>
<evidence type="ECO:0000313" key="2">
    <source>
        <dbReference type="EMBL" id="MBI4210700.1"/>
    </source>
</evidence>
<comment type="caution">
    <text evidence="2">The sequence shown here is derived from an EMBL/GenBank/DDBJ whole genome shotgun (WGS) entry which is preliminary data.</text>
</comment>
<dbReference type="Gene3D" id="3.10.28.10">
    <property type="entry name" value="Homing endonucleases"/>
    <property type="match status" value="1"/>
</dbReference>
<dbReference type="GO" id="GO:0016539">
    <property type="term" value="P:intein-mediated protein splicing"/>
    <property type="evidence" value="ECO:0007669"/>
    <property type="project" value="InterPro"/>
</dbReference>
<evidence type="ECO:0000259" key="1">
    <source>
        <dbReference type="PROSITE" id="PS50819"/>
    </source>
</evidence>
<sequence>MNRPDSAPAMRCGEEYKEILRTHYMSRLTFEEKGLVEKLILQGVSLNKISKITGRNKSTLYWYYAKLKGGKKFEEPQFETNYSELEGEIVGIFAGDGSQHHAKDRGSYAVNVHFGKLEYVKYVKGLFESYFNKKFRLKKESMGRFRLTTYSKKIFWHFMSYLDYVPQIKHCTVKLKRADFPREFKIGFLRGLVDTDGTICRCKDKRIRIAFYTTSESLANQTKSLLAEFGFHSFTSVNHRANLKDCHSTYLLSRSVGSFIELIRPYKARKFQGPLV</sequence>
<gene>
    <name evidence="2" type="ORF">HY544_04315</name>
</gene>
<feature type="domain" description="DOD-type homing endonuclease" evidence="1">
    <location>
        <begin position="89"/>
        <end position="231"/>
    </location>
</feature>
<dbReference type="PRINTS" id="PR00379">
    <property type="entry name" value="INTEIN"/>
</dbReference>
<proteinExistence type="predicted"/>
<dbReference type="InterPro" id="IPR004860">
    <property type="entry name" value="LAGLIDADG_dom"/>
</dbReference>
<protein>
    <recommendedName>
        <fullName evidence="1">DOD-type homing endonuclease domain-containing protein</fullName>
    </recommendedName>
</protein>
<dbReference type="InterPro" id="IPR006142">
    <property type="entry name" value="INTEIN"/>
</dbReference>
<dbReference type="GO" id="GO:0004519">
    <property type="term" value="F:endonuclease activity"/>
    <property type="evidence" value="ECO:0007669"/>
    <property type="project" value="InterPro"/>
</dbReference>
<dbReference type="PROSITE" id="PS50819">
    <property type="entry name" value="INTEIN_ENDONUCLEASE"/>
    <property type="match status" value="1"/>
</dbReference>
<evidence type="ECO:0000313" key="3">
    <source>
        <dbReference type="Proteomes" id="UP000732298"/>
    </source>
</evidence>
<dbReference type="Pfam" id="PF14528">
    <property type="entry name" value="LAGLIDADG_3"/>
    <property type="match status" value="1"/>
</dbReference>
<name>A0A8T3YLX2_9ARCH</name>
<dbReference type="InterPro" id="IPR004042">
    <property type="entry name" value="Intein_endonuc_central"/>
</dbReference>
<dbReference type="AlphaFoldDB" id="A0A8T3YLX2"/>
<dbReference type="Proteomes" id="UP000732298">
    <property type="component" value="Unassembled WGS sequence"/>
</dbReference>